<dbReference type="Proteomes" id="UP000183832">
    <property type="component" value="Unassembled WGS sequence"/>
</dbReference>
<evidence type="ECO:0000313" key="2">
    <source>
        <dbReference type="Proteomes" id="UP000183832"/>
    </source>
</evidence>
<accession>A0A1J1J368</accession>
<reference evidence="1 2" key="1">
    <citation type="submission" date="2015-04" db="EMBL/GenBank/DDBJ databases">
        <authorList>
            <person name="Syromyatnikov M.Y."/>
            <person name="Popov V.N."/>
        </authorList>
    </citation>
    <scope>NUCLEOTIDE SEQUENCE [LARGE SCALE GENOMIC DNA]</scope>
</reference>
<sequence length="85" mass="10136">MYNLFRITYRSKGFLNLMVDNSVNAQQQKLDNISSFFTNTYKYYGRKTLTINESIKAPVERSQYIFGLRSLLFFTFKDIQFESSF</sequence>
<keyword evidence="2" id="KW-1185">Reference proteome</keyword>
<dbReference type="EMBL" id="CVRI01000066">
    <property type="protein sequence ID" value="CRL06402.1"/>
    <property type="molecule type" value="Genomic_DNA"/>
</dbReference>
<proteinExistence type="predicted"/>
<evidence type="ECO:0000313" key="1">
    <source>
        <dbReference type="EMBL" id="CRL06402.1"/>
    </source>
</evidence>
<protein>
    <submittedName>
        <fullName evidence="1">CLUMA_CG019230, isoform A</fullName>
    </submittedName>
</protein>
<name>A0A1J1J368_9DIPT</name>
<gene>
    <name evidence="1" type="ORF">CLUMA_CG019230</name>
</gene>
<dbReference type="AlphaFoldDB" id="A0A1J1J368"/>
<organism evidence="1 2">
    <name type="scientific">Clunio marinus</name>
    <dbReference type="NCBI Taxonomy" id="568069"/>
    <lineage>
        <taxon>Eukaryota</taxon>
        <taxon>Metazoa</taxon>
        <taxon>Ecdysozoa</taxon>
        <taxon>Arthropoda</taxon>
        <taxon>Hexapoda</taxon>
        <taxon>Insecta</taxon>
        <taxon>Pterygota</taxon>
        <taxon>Neoptera</taxon>
        <taxon>Endopterygota</taxon>
        <taxon>Diptera</taxon>
        <taxon>Nematocera</taxon>
        <taxon>Chironomoidea</taxon>
        <taxon>Chironomidae</taxon>
        <taxon>Clunio</taxon>
    </lineage>
</organism>